<keyword evidence="9" id="KW-1185">Reference proteome</keyword>
<evidence type="ECO:0000256" key="3">
    <source>
        <dbReference type="ARBA" id="ARBA00023054"/>
    </source>
</evidence>
<sequence>MIELGYKKVFSLLITSLILIAVISGCSNETSTTPVKTTTQKVKKGNLEVGLAADGRINLSLTNLNFEEAGVVKKINVKVGEKVKKGEVLAELDDTDVQLAITKAENTLNKAEANYTDAVNKHEINRMEAKNKLDEAKTKMDARPDDDSLKASYELALKKYNLTNSDSSIQSAKLSIEEAKNDLQETKNNLSKLNLKAPFTGKIMNIAYKVGESVSGTKSTSTTGASTNTATSGSSFMTMYDPSVVYITANVTESDIPGIKKDQDMRVTIDSLSLENLKGKVVSVSEEPNIDSSGIVTYEVTGKLTKTNENIKDGMTAFLTFLKKEKKDVLLVPNKAIFVENGKQYVNVKDPDAKTEKRAITGGLTNGIQTEVVKGLKEGETVVIGGVKK</sequence>
<dbReference type="PANTHER" id="PTHR32347:SF14">
    <property type="entry name" value="EFFLUX SYSTEM COMPONENT YKNX-RELATED"/>
    <property type="match status" value="1"/>
</dbReference>
<feature type="coiled-coil region" evidence="4">
    <location>
        <begin position="101"/>
        <end position="139"/>
    </location>
</feature>
<comment type="subcellular location">
    <subcellularLocation>
        <location evidence="1">Cell envelope</location>
    </subcellularLocation>
</comment>
<dbReference type="InterPro" id="IPR006143">
    <property type="entry name" value="RND_pump_MFP"/>
</dbReference>
<dbReference type="OrthoDB" id="85226at2"/>
<evidence type="ECO:0000256" key="1">
    <source>
        <dbReference type="ARBA" id="ARBA00004196"/>
    </source>
</evidence>
<feature type="domain" description="Multidrug resistance protein MdtA-like C-terminal permuted SH3" evidence="5">
    <location>
        <begin position="328"/>
        <end position="389"/>
    </location>
</feature>
<evidence type="ECO:0000259" key="5">
    <source>
        <dbReference type="Pfam" id="PF25967"/>
    </source>
</evidence>
<organism evidence="8 9">
    <name type="scientific">Scopulibacillus darangshiensis</name>
    <dbReference type="NCBI Taxonomy" id="442528"/>
    <lineage>
        <taxon>Bacteria</taxon>
        <taxon>Bacillati</taxon>
        <taxon>Bacillota</taxon>
        <taxon>Bacilli</taxon>
        <taxon>Bacillales</taxon>
        <taxon>Sporolactobacillaceae</taxon>
        <taxon>Scopulibacillus</taxon>
    </lineage>
</organism>
<dbReference type="EMBL" id="SLXK01000002">
    <property type="protein sequence ID" value="TCP31769.1"/>
    <property type="molecule type" value="Genomic_DNA"/>
</dbReference>
<evidence type="ECO:0000259" key="6">
    <source>
        <dbReference type="Pfam" id="PF25973"/>
    </source>
</evidence>
<dbReference type="GO" id="GO:0016020">
    <property type="term" value="C:membrane"/>
    <property type="evidence" value="ECO:0007669"/>
    <property type="project" value="InterPro"/>
</dbReference>
<evidence type="ECO:0000256" key="2">
    <source>
        <dbReference type="ARBA" id="ARBA00009477"/>
    </source>
</evidence>
<proteinExistence type="inferred from homology"/>
<dbReference type="PROSITE" id="PS51257">
    <property type="entry name" value="PROKAR_LIPOPROTEIN"/>
    <property type="match status" value="1"/>
</dbReference>
<keyword evidence="3 4" id="KW-0175">Coiled coil</keyword>
<gene>
    <name evidence="8" type="ORF">EV207_102262</name>
</gene>
<dbReference type="Gene3D" id="2.40.420.20">
    <property type="match status" value="1"/>
</dbReference>
<evidence type="ECO:0000259" key="7">
    <source>
        <dbReference type="Pfam" id="PF25990"/>
    </source>
</evidence>
<reference evidence="8 9" key="1">
    <citation type="submission" date="2019-03" db="EMBL/GenBank/DDBJ databases">
        <title>Genomic Encyclopedia of Type Strains, Phase IV (KMG-IV): sequencing the most valuable type-strain genomes for metagenomic binning, comparative biology and taxonomic classification.</title>
        <authorList>
            <person name="Goeker M."/>
        </authorList>
    </citation>
    <scope>NUCLEOTIDE SEQUENCE [LARGE SCALE GENOMIC DNA]</scope>
    <source>
        <strain evidence="8 9">DSM 19377</strain>
    </source>
</reference>
<name>A0A4R2P9Q4_9BACL</name>
<dbReference type="InterPro" id="IPR058647">
    <property type="entry name" value="BSH_CzcB-like"/>
</dbReference>
<feature type="domain" description="CzcB-like barrel-sandwich hybrid" evidence="6">
    <location>
        <begin position="69"/>
        <end position="219"/>
    </location>
</feature>
<comment type="similarity">
    <text evidence="2">Belongs to the membrane fusion protein (MFP) (TC 8.A.1) family.</text>
</comment>
<dbReference type="Proteomes" id="UP000295416">
    <property type="component" value="Unassembled WGS sequence"/>
</dbReference>
<comment type="caution">
    <text evidence="8">The sequence shown here is derived from an EMBL/GenBank/DDBJ whole genome shotgun (WGS) entry which is preliminary data.</text>
</comment>
<dbReference type="PRINTS" id="PR01490">
    <property type="entry name" value="RTXTOXIND"/>
</dbReference>
<protein>
    <submittedName>
        <fullName evidence="8">HlyD family secretion protein</fullName>
    </submittedName>
</protein>
<dbReference type="NCBIfam" id="TIGR01730">
    <property type="entry name" value="RND_mfp"/>
    <property type="match status" value="1"/>
</dbReference>
<dbReference type="Pfam" id="PF25990">
    <property type="entry name" value="Beta-barrel_YknX"/>
    <property type="match status" value="1"/>
</dbReference>
<dbReference type="SUPFAM" id="SSF111369">
    <property type="entry name" value="HlyD-like secretion proteins"/>
    <property type="match status" value="1"/>
</dbReference>
<dbReference type="Gene3D" id="2.40.30.170">
    <property type="match status" value="1"/>
</dbReference>
<dbReference type="Gene3D" id="2.40.50.100">
    <property type="match status" value="1"/>
</dbReference>
<evidence type="ECO:0000256" key="4">
    <source>
        <dbReference type="SAM" id="Coils"/>
    </source>
</evidence>
<dbReference type="AlphaFoldDB" id="A0A4R2P9Q4"/>
<feature type="coiled-coil region" evidence="4">
    <location>
        <begin position="169"/>
        <end position="196"/>
    </location>
</feature>
<dbReference type="Pfam" id="PF25967">
    <property type="entry name" value="RND-MFP_C"/>
    <property type="match status" value="1"/>
</dbReference>
<dbReference type="PANTHER" id="PTHR32347">
    <property type="entry name" value="EFFLUX SYSTEM COMPONENT YKNX-RELATED"/>
    <property type="match status" value="1"/>
</dbReference>
<feature type="domain" description="YknX-like beta-barrel" evidence="7">
    <location>
        <begin position="247"/>
        <end position="318"/>
    </location>
</feature>
<evidence type="ECO:0000313" key="9">
    <source>
        <dbReference type="Proteomes" id="UP000295416"/>
    </source>
</evidence>
<dbReference type="InterPro" id="IPR050465">
    <property type="entry name" value="UPF0194_transport"/>
</dbReference>
<dbReference type="Pfam" id="PF25973">
    <property type="entry name" value="BSH_CzcB"/>
    <property type="match status" value="1"/>
</dbReference>
<dbReference type="GO" id="GO:0022857">
    <property type="term" value="F:transmembrane transporter activity"/>
    <property type="evidence" value="ECO:0007669"/>
    <property type="project" value="InterPro"/>
</dbReference>
<evidence type="ECO:0000313" key="8">
    <source>
        <dbReference type="EMBL" id="TCP31769.1"/>
    </source>
</evidence>
<dbReference type="InterPro" id="IPR058636">
    <property type="entry name" value="Beta-barrel_YknX"/>
</dbReference>
<accession>A0A4R2P9Q4</accession>
<dbReference type="InterPro" id="IPR058627">
    <property type="entry name" value="MdtA-like_C"/>
</dbReference>
<dbReference type="GO" id="GO:0030313">
    <property type="term" value="C:cell envelope"/>
    <property type="evidence" value="ECO:0007669"/>
    <property type="project" value="UniProtKB-SubCell"/>
</dbReference>